<keyword evidence="1" id="KW-0732">Signal</keyword>
<dbReference type="Proteomes" id="UP000582016">
    <property type="component" value="Unassembled WGS sequence"/>
</dbReference>
<dbReference type="EMBL" id="JAAOAQ010000110">
    <property type="protein sequence ID" value="KAF5566516.1"/>
    <property type="molecule type" value="Genomic_DNA"/>
</dbReference>
<keyword evidence="3" id="KW-1185">Reference proteome</keyword>
<dbReference type="OrthoDB" id="5006363at2759"/>
<dbReference type="AlphaFoldDB" id="A0A8H5K5M7"/>
<comment type="caution">
    <text evidence="2">The sequence shown here is derived from an EMBL/GenBank/DDBJ whole genome shotgun (WGS) entry which is preliminary data.</text>
</comment>
<evidence type="ECO:0000256" key="1">
    <source>
        <dbReference type="SAM" id="SignalP"/>
    </source>
</evidence>
<evidence type="ECO:0000313" key="2">
    <source>
        <dbReference type="EMBL" id="KAF5566516.1"/>
    </source>
</evidence>
<feature type="chain" id="PRO_5034346967" evidence="1">
    <location>
        <begin position="28"/>
        <end position="112"/>
    </location>
</feature>
<protein>
    <submittedName>
        <fullName evidence="2">Uncharacterized protein</fullName>
    </submittedName>
</protein>
<accession>A0A8H5K5M7</accession>
<gene>
    <name evidence="2" type="ORF">FPHYL_3742</name>
</gene>
<organism evidence="2 3">
    <name type="scientific">Fusarium phyllophilum</name>
    <dbReference type="NCBI Taxonomy" id="47803"/>
    <lineage>
        <taxon>Eukaryota</taxon>
        <taxon>Fungi</taxon>
        <taxon>Dikarya</taxon>
        <taxon>Ascomycota</taxon>
        <taxon>Pezizomycotina</taxon>
        <taxon>Sordariomycetes</taxon>
        <taxon>Hypocreomycetidae</taxon>
        <taxon>Hypocreales</taxon>
        <taxon>Nectriaceae</taxon>
        <taxon>Fusarium</taxon>
        <taxon>Fusarium fujikuroi species complex</taxon>
    </lineage>
</organism>
<proteinExistence type="predicted"/>
<name>A0A8H5K5M7_9HYPO</name>
<evidence type="ECO:0000313" key="3">
    <source>
        <dbReference type="Proteomes" id="UP000582016"/>
    </source>
</evidence>
<reference evidence="2 3" key="1">
    <citation type="submission" date="2020-05" db="EMBL/GenBank/DDBJ databases">
        <title>Identification and distribution of gene clusters putatively required for synthesis of sphingolipid metabolism inhibitors in phylogenetically diverse species of the filamentous fungus Fusarium.</title>
        <authorList>
            <person name="Kim H.-S."/>
            <person name="Busman M."/>
            <person name="Brown D.W."/>
            <person name="Divon H."/>
            <person name="Uhlig S."/>
            <person name="Proctor R.H."/>
        </authorList>
    </citation>
    <scope>NUCLEOTIDE SEQUENCE [LARGE SCALE GENOMIC DNA]</scope>
    <source>
        <strain evidence="2 3">NRRL 13617</strain>
    </source>
</reference>
<feature type="signal peptide" evidence="1">
    <location>
        <begin position="1"/>
        <end position="27"/>
    </location>
</feature>
<sequence>MFGKQIAGKALLTFAIMGAMLDNTILGLPVTPDENDKEGDIDEDQQVFYSVECQAATWGIASHCQARCDSRGDLTFNHTRCPIGGINADDVLSDCYCIGECVPCKKEGKEQD</sequence>